<gene>
    <name evidence="10" type="ORF">OBRU01_02907</name>
</gene>
<feature type="repeat" description="WD" evidence="6">
    <location>
        <begin position="77"/>
        <end position="118"/>
    </location>
</feature>
<evidence type="ECO:0000259" key="9">
    <source>
        <dbReference type="SMART" id="SM01302"/>
    </source>
</evidence>
<dbReference type="GO" id="GO:0016050">
    <property type="term" value="P:vesicle organization"/>
    <property type="evidence" value="ECO:0007669"/>
    <property type="project" value="UniProtKB-ARBA"/>
</dbReference>
<keyword evidence="3 6" id="KW-0853">WD repeat</keyword>
<feature type="region of interest" description="Disordered" evidence="8">
    <location>
        <begin position="1710"/>
        <end position="1741"/>
    </location>
</feature>
<dbReference type="InterPro" id="IPR057780">
    <property type="entry name" value="Beta-prop_Vps41"/>
</dbReference>
<dbReference type="InterPro" id="IPR016024">
    <property type="entry name" value="ARM-type_fold"/>
</dbReference>
<dbReference type="GO" id="GO:0031929">
    <property type="term" value="P:TOR signaling"/>
    <property type="evidence" value="ECO:0007669"/>
    <property type="project" value="InterPro"/>
</dbReference>
<evidence type="ECO:0000256" key="4">
    <source>
        <dbReference type="ARBA" id="ARBA00022737"/>
    </source>
</evidence>
<accession>A0A0L7LRU4</accession>
<dbReference type="InterPro" id="IPR036322">
    <property type="entry name" value="WD40_repeat_dom_sf"/>
</dbReference>
<keyword evidence="5" id="KW-0458">Lysosome</keyword>
<dbReference type="SUPFAM" id="SSF50978">
    <property type="entry name" value="WD40 repeat-like"/>
    <property type="match status" value="1"/>
</dbReference>
<dbReference type="SMART" id="SM00299">
    <property type="entry name" value="CLH"/>
    <property type="match status" value="1"/>
</dbReference>
<dbReference type="STRING" id="104452.A0A0L7LRU4"/>
<feature type="domain" description="Raptor N-terminal CASPase-like" evidence="9">
    <location>
        <begin position="886"/>
        <end position="1042"/>
    </location>
</feature>
<dbReference type="Gene3D" id="1.25.10.10">
    <property type="entry name" value="Leucine-rich Repeat Variant"/>
    <property type="match status" value="1"/>
</dbReference>
<dbReference type="InterPro" id="IPR001680">
    <property type="entry name" value="WD40_rpt"/>
</dbReference>
<reference evidence="10 11" key="1">
    <citation type="journal article" date="2015" name="Genome Biol. Evol.">
        <title>The genome of winter moth (Operophtera brumata) provides a genomic perspective on sexual dimorphism and phenology.</title>
        <authorList>
            <person name="Derks M.F."/>
            <person name="Smit S."/>
            <person name="Salis L."/>
            <person name="Schijlen E."/>
            <person name="Bossers A."/>
            <person name="Mateman C."/>
            <person name="Pijl A.S."/>
            <person name="de Ridder D."/>
            <person name="Groenen M.A."/>
            <person name="Visser M.E."/>
            <person name="Megens H.J."/>
        </authorList>
    </citation>
    <scope>NUCLEOTIDE SEQUENCE [LARGE SCALE GENOMIC DNA]</scope>
    <source>
        <strain evidence="10">WM2013NL</strain>
        <tissue evidence="10">Head and thorax</tissue>
    </source>
</reference>
<sequence length="1965" mass="221392">MAVNFESCDSLPPDEEPKLKYDRMGNDVQHILLKDAVSCICVHTKFICLGTQWGVIHLLDHEGNTVPISQDGKDKELQAHAIAVNKISVDVNGEYIASCSDDGKVIVYGLYSNDNTHNLNLGRVVKSVAIDPYYFKSVSGRRFLTGDNKLTLYEKTFLNRLRSTVLCECEGYVQAMAWHERFVAWASEVGVRVYDLVARCSLGLIQWEKSPGRSIEDYRCNLLWSAPKTLMIGWVDTIRICVIRKRSQVELQTRDVTEYLVDPVYTFQTDYYISGLGPLDDQLVLLGVPKECDPDTRKAQRPVLTVADYKDCEFCELSTDSLNIRCYEEYSCNDYFLDMLIEENRFFIVSPKDIVIASPYDIDDKVNWLMEHGRFEKAITVLEDVGGKTSKHSVVTVGVQYLDHLLAERLYEEAAILCARICKNDKLLWENQILKFAEVNQLRAISNYVPKTPEQVLSPHIYELILYEYLKVNPQGFLKIVQDWNPALYKTGVIVNEVLKQMVNPEIDKNNYFEALAILYCYQKKYDKALMTYLKLGHKDVFKLITEHEMYNVIHDKILDLMTLDCDKAISVLLEKTKVPVEIVEKQLANNEIYLFKYLDAYSKIEPNGRYHGKLVRLYAEYARDKLLPFLKCSDNYPIQEALDVCQTNEFYPEMVFLLGRIGNTREALQIIIEQLNDINQAINFCQEHNDKELWSDLIKQTIDKPEYVTLLLKRIGNYVDPRMLIENIQSGCEIEDLKEALAKMMCDYHLQLSVQEACKVITLRNYFDLHEKLIVGQQRGISVTDDFLCCGCQGRIIIRDLSNASDLMVYNCRHSFHIECLPNGVEKMPPYLAVKDEDKNSGQGDSESGSDVEDWDLPCSFDKRRHLEPIKGVERVEHSWRVKEKYKTHCVALVLCLNVGVDPPDVVKTQPCARLECWIGTACECALDRFRSTVAVAHKSLGEHRAGAPVAVRALAAARALQAVKKLCCSLRRNAKDERVLFHYNGHGVPKPTTQGEIWVFNRAYTQYIPLSMYDLQTWMGAPSLYVYDCSNAGVIVDNFKIFADQHEREYEESLGASSHAHVSYKNCIQLAACAAGQSLPMNPELPADLFTACLTTPVKMAMKWFVLRTRTRNTRAGDGPAHHAGRAQLDLHGHHRHHRVELPASRAVPAAVPCRPAHCQPVPELPAGGQDHEVRAPPYDTIAWSSLPPELFQQLFRADLLTASLCRNYLLADRIMRCPVPELSADGQDHEVRAPPYDTIAWSSLPPELFQQLFRADLLTASLCRNYLLADRIMSSLPPELFQQLFRADLLTASLCRNYLLVDRIMRSYNCTPVSLPALPSLARHPLWAAWEHTLDLALAQLPALVGPSPAGCALEYTHSDFFRDQLTAFQVWLELGGAGGSRPPPAQLPMVLQVLLSTLHRVRALQLLCRFLALGARAVRAVLNVGIFPYMLKLLQASAPNLRASMVYIWARIVAVDPTCQVDLVNAKGHKYFLSVLQDPTVDVRVHDLHLLGAAERRQRDAGALGVRGARPAVARVSSYHIHTLISICLEQLNDGSATLARWACVALGRLWRGHIHTLISICLEQLNDGSATLARWACVALGRLWRGYDAARWAGVRAACAFALGSFVAGGGARSEHANALNQQVGVTLAARLTQDASTLVRAEILAALQWLVLIFEQYFIAVYIQERERRSESTLEAMQHEPHPQVSKMAADIINYIANQVDSVAREVEPRTNSGSSSLPPSPSAQPSPLHDHARTLPHGQTYLKKQIVSTQFVEWASCKLSRAEGEGAAAGAGVAGEGDSDCESRANHERLWRRKRNRTALRNMPEPKMETQMFYSRCPLPPAVVLFHPYEQHAAVASKDNFVLTFERPENYDNSFSIVELRVNSTALFLNSKTHLVNFSLTFERPENYDNSLAQLVSDQFASTDERAAHGKNKKPDSDRDVNGEIRIYDTRKLAVTELVRAPGPLNAVAVHPSANIFA</sequence>
<evidence type="ECO:0000256" key="2">
    <source>
        <dbReference type="ARBA" id="ARBA00009257"/>
    </source>
</evidence>
<dbReference type="Pfam" id="PF14538">
    <property type="entry name" value="Raptor_N"/>
    <property type="match status" value="1"/>
</dbReference>
<dbReference type="InterPro" id="IPR015943">
    <property type="entry name" value="WD40/YVTN_repeat-like_dom_sf"/>
</dbReference>
<dbReference type="GO" id="GO:0071230">
    <property type="term" value="P:cellular response to amino acid stimulus"/>
    <property type="evidence" value="ECO:0007669"/>
    <property type="project" value="TreeGrafter"/>
</dbReference>
<dbReference type="InterPro" id="IPR000547">
    <property type="entry name" value="Clathrin_H-chain/VPS_repeat"/>
</dbReference>
<proteinExistence type="inferred from homology"/>
<evidence type="ECO:0000256" key="1">
    <source>
        <dbReference type="ARBA" id="ARBA00004371"/>
    </source>
</evidence>
<name>A0A0L7LRU4_OPEBR</name>
<dbReference type="GO" id="GO:0031931">
    <property type="term" value="C:TORC1 complex"/>
    <property type="evidence" value="ECO:0007669"/>
    <property type="project" value="InterPro"/>
</dbReference>
<keyword evidence="11" id="KW-1185">Reference proteome</keyword>
<dbReference type="Pfam" id="PF23411">
    <property type="entry name" value="Beta-prop_Vps41"/>
    <property type="match status" value="1"/>
</dbReference>
<dbReference type="InterPro" id="IPR011989">
    <property type="entry name" value="ARM-like"/>
</dbReference>
<evidence type="ECO:0000313" key="11">
    <source>
        <dbReference type="Proteomes" id="UP000037510"/>
    </source>
</evidence>
<dbReference type="InterPro" id="IPR011990">
    <property type="entry name" value="TPR-like_helical_dom_sf"/>
</dbReference>
<evidence type="ECO:0000256" key="6">
    <source>
        <dbReference type="PROSITE-ProRule" id="PRU00221"/>
    </source>
</evidence>
<comment type="caution">
    <text evidence="10">The sequence shown here is derived from an EMBL/GenBank/DDBJ whole genome shotgun (WGS) entry which is preliminary data.</text>
</comment>
<dbReference type="Proteomes" id="UP000037510">
    <property type="component" value="Unassembled WGS sequence"/>
</dbReference>
<evidence type="ECO:0000256" key="7">
    <source>
        <dbReference type="PROSITE-ProRule" id="PRU01006"/>
    </source>
</evidence>
<dbReference type="GO" id="GO:0016192">
    <property type="term" value="P:vesicle-mediated transport"/>
    <property type="evidence" value="ECO:0007669"/>
    <property type="project" value="InterPro"/>
</dbReference>
<dbReference type="Pfam" id="PF23556">
    <property type="entry name" value="TPR_Vps41"/>
    <property type="match status" value="1"/>
</dbReference>
<dbReference type="GO" id="GO:0030674">
    <property type="term" value="F:protein-macromolecule adaptor activity"/>
    <property type="evidence" value="ECO:0007669"/>
    <property type="project" value="TreeGrafter"/>
</dbReference>
<feature type="repeat" description="CHCR" evidence="7">
    <location>
        <begin position="568"/>
        <end position="711"/>
    </location>
</feature>
<dbReference type="EMBL" id="JTDY01000229">
    <property type="protein sequence ID" value="KOB78185.1"/>
    <property type="molecule type" value="Genomic_DNA"/>
</dbReference>
<dbReference type="Gene3D" id="1.25.40.10">
    <property type="entry name" value="Tetratricopeptide repeat domain"/>
    <property type="match status" value="1"/>
</dbReference>
<dbReference type="PANTHER" id="PTHR12848:SF16">
    <property type="entry name" value="REGULATORY-ASSOCIATED PROTEIN OF MTOR"/>
    <property type="match status" value="1"/>
</dbReference>
<feature type="non-terminal residue" evidence="10">
    <location>
        <position position="1965"/>
    </location>
</feature>
<evidence type="ECO:0000256" key="5">
    <source>
        <dbReference type="ARBA" id="ARBA00023228"/>
    </source>
</evidence>
<evidence type="ECO:0000313" key="10">
    <source>
        <dbReference type="EMBL" id="KOB78185.1"/>
    </source>
</evidence>
<dbReference type="GO" id="GO:0030307">
    <property type="term" value="P:positive regulation of cell growth"/>
    <property type="evidence" value="ECO:0007669"/>
    <property type="project" value="TreeGrafter"/>
</dbReference>
<evidence type="ECO:0000256" key="8">
    <source>
        <dbReference type="SAM" id="MobiDB-lite"/>
    </source>
</evidence>
<keyword evidence="4" id="KW-0677">Repeat</keyword>
<dbReference type="GO" id="GO:0010506">
    <property type="term" value="P:regulation of autophagy"/>
    <property type="evidence" value="ECO:0007669"/>
    <property type="project" value="TreeGrafter"/>
</dbReference>
<dbReference type="InterPro" id="IPR029347">
    <property type="entry name" value="Raptor_N"/>
</dbReference>
<dbReference type="GO" id="GO:0009267">
    <property type="term" value="P:cellular response to starvation"/>
    <property type="evidence" value="ECO:0007669"/>
    <property type="project" value="TreeGrafter"/>
</dbReference>
<evidence type="ECO:0000256" key="3">
    <source>
        <dbReference type="ARBA" id="ARBA00022574"/>
    </source>
</evidence>
<dbReference type="PANTHER" id="PTHR12848">
    <property type="entry name" value="REGULATORY-ASSOCIATED PROTEIN OF MTOR"/>
    <property type="match status" value="1"/>
</dbReference>
<dbReference type="SMART" id="SM01302">
    <property type="entry name" value="Raptor_N"/>
    <property type="match status" value="1"/>
</dbReference>
<protein>
    <submittedName>
        <fullName evidence="10">Putative light protein</fullName>
    </submittedName>
</protein>
<dbReference type="GO" id="GO:0006886">
    <property type="term" value="P:intracellular protein transport"/>
    <property type="evidence" value="ECO:0007669"/>
    <property type="project" value="UniProtKB-UniRule"/>
</dbReference>
<dbReference type="PROSITE" id="PS50236">
    <property type="entry name" value="CHCR"/>
    <property type="match status" value="1"/>
</dbReference>
<dbReference type="GO" id="GO:0005764">
    <property type="term" value="C:lysosome"/>
    <property type="evidence" value="ECO:0007669"/>
    <property type="project" value="UniProtKB-SubCell"/>
</dbReference>
<dbReference type="PROSITE" id="PS50082">
    <property type="entry name" value="WD_REPEATS_2"/>
    <property type="match status" value="1"/>
</dbReference>
<dbReference type="PRINTS" id="PR01547">
    <property type="entry name" value="YEAST176DUF"/>
</dbReference>
<dbReference type="Gene3D" id="2.130.10.10">
    <property type="entry name" value="YVTN repeat-like/Quinoprotein amine dehydrogenase"/>
    <property type="match status" value="1"/>
</dbReference>
<dbReference type="SUPFAM" id="SSF48371">
    <property type="entry name" value="ARM repeat"/>
    <property type="match status" value="2"/>
</dbReference>
<comment type="similarity">
    <text evidence="2">Belongs to the WD repeat RAPTOR family.</text>
</comment>
<comment type="subcellular location">
    <subcellularLocation>
        <location evidence="1">Lysosome</location>
    </subcellularLocation>
</comment>
<dbReference type="InterPro" id="IPR004083">
    <property type="entry name" value="Raptor"/>
</dbReference>
<organism evidence="10 11">
    <name type="scientific">Operophtera brumata</name>
    <name type="common">Winter moth</name>
    <name type="synonym">Phalaena brumata</name>
    <dbReference type="NCBI Taxonomy" id="104452"/>
    <lineage>
        <taxon>Eukaryota</taxon>
        <taxon>Metazoa</taxon>
        <taxon>Ecdysozoa</taxon>
        <taxon>Arthropoda</taxon>
        <taxon>Hexapoda</taxon>
        <taxon>Insecta</taxon>
        <taxon>Pterygota</taxon>
        <taxon>Neoptera</taxon>
        <taxon>Endopterygota</taxon>
        <taxon>Lepidoptera</taxon>
        <taxon>Glossata</taxon>
        <taxon>Ditrysia</taxon>
        <taxon>Geometroidea</taxon>
        <taxon>Geometridae</taxon>
        <taxon>Larentiinae</taxon>
        <taxon>Operophtera</taxon>
    </lineage>
</organism>